<feature type="compositionally biased region" description="Low complexity" evidence="1">
    <location>
        <begin position="51"/>
        <end position="65"/>
    </location>
</feature>
<organism evidence="2 3">
    <name type="scientific">Coemansia asiatica</name>
    <dbReference type="NCBI Taxonomy" id="1052880"/>
    <lineage>
        <taxon>Eukaryota</taxon>
        <taxon>Fungi</taxon>
        <taxon>Fungi incertae sedis</taxon>
        <taxon>Zoopagomycota</taxon>
        <taxon>Kickxellomycotina</taxon>
        <taxon>Kickxellomycetes</taxon>
        <taxon>Kickxellales</taxon>
        <taxon>Kickxellaceae</taxon>
        <taxon>Coemansia</taxon>
    </lineage>
</organism>
<dbReference type="AlphaFoldDB" id="A0A9W7XSH3"/>
<feature type="region of interest" description="Disordered" evidence="1">
    <location>
        <begin position="46"/>
        <end position="65"/>
    </location>
</feature>
<gene>
    <name evidence="2" type="ORF">LPJ64_000167</name>
</gene>
<evidence type="ECO:0000313" key="2">
    <source>
        <dbReference type="EMBL" id="KAJ1648585.1"/>
    </source>
</evidence>
<proteinExistence type="predicted"/>
<sequence length="908" mass="104463">MFLLCNGASTATLTDVTTATTTVTLNYIETVTVTLSGQKSGRDHHGYFVRDSGQQSNGNNDSDSDSGIQINQIDLLSGVPTLLLIVVGIVQLWPSSSNVCQGHIREFLNWLKTNIESDFSVTLFCCNGTCHTSSFDFSNKMLKRRINADIGSSHIAHCTGDGHISVEEFIAVIQDKDNSSIMMELARLARYPKMKDLSMAIRILKFSSTFSNQVIFLQWLNLAAVYVFNWILRDRLPNLLYQVFLFVTNIFRILFRAVPVEYSPHKSPYLRHDMAELAMHHVVNEHVPWIRYSIYYMLISLSGRQLTIDASIGNDSIAEDDLNELEQASSLHTIENQNALDIKHPMASERSLAIRMTSDQCSAARFLYSTALHSLRINLICSHIGYPPSNVLVGSFRLVRTNTQRAQFIFKHDSLNMIFKDLYRYRWAKRPNKAPAVEKKYHSYRIYKSLLRMLRSSLGNAITEQYSVQALADLTLYIFPSEYVDALKSPSGNNVNWDKLKIEGFDVETDLIKKLVWGHYKTCESLIDFLHVYLTSRIHWGASMWLLYSLYDFWCQYLRQTVSDVDSLHDNMWIIFMHLNKVIFAPYKVRQKNMPDEGDSGNEFDIIPTFSDNGNNNDKDNGKDNDDDSDDNEKVSSSYSWKSNAIVFRDDLVAFDFELEINHAAYRNSVPAWCLCTDRCRGICTLIVENCGMRVSNDYYFYAPYTFSKNKDLEEDSILDNPCALVCLANQRMLLEFASLGTYFRRYEHRDISGQHVFKPGFLETNGAFSRLLDIANPDIYFNNRRHKRIDEAEYLLSRLLYENADQMVVIFNSHIYTVGLQRDRSKLKWRNHRKSDEMGYWVAYYDVAMINKTTCLDLNHVPYIHSSVTGISNVMLKSLMHDQLSEIRSIAEDRLLAECANLQTIYV</sequence>
<dbReference type="EMBL" id="JANBOH010000003">
    <property type="protein sequence ID" value="KAJ1648585.1"/>
    <property type="molecule type" value="Genomic_DNA"/>
</dbReference>
<name>A0A9W7XSH3_9FUNG</name>
<feature type="region of interest" description="Disordered" evidence="1">
    <location>
        <begin position="610"/>
        <end position="636"/>
    </location>
</feature>
<reference evidence="2" key="1">
    <citation type="submission" date="2022-07" db="EMBL/GenBank/DDBJ databases">
        <title>Phylogenomic reconstructions and comparative analyses of Kickxellomycotina fungi.</title>
        <authorList>
            <person name="Reynolds N.K."/>
            <person name="Stajich J.E."/>
            <person name="Barry K."/>
            <person name="Grigoriev I.V."/>
            <person name="Crous P."/>
            <person name="Smith M.E."/>
        </authorList>
    </citation>
    <scope>NUCLEOTIDE SEQUENCE</scope>
    <source>
        <strain evidence="2">NBRC 105413</strain>
    </source>
</reference>
<comment type="caution">
    <text evidence="2">The sequence shown here is derived from an EMBL/GenBank/DDBJ whole genome shotgun (WGS) entry which is preliminary data.</text>
</comment>
<keyword evidence="3" id="KW-1185">Reference proteome</keyword>
<accession>A0A9W7XSH3</accession>
<protein>
    <submittedName>
        <fullName evidence="2">Uncharacterized protein</fullName>
    </submittedName>
</protein>
<evidence type="ECO:0000256" key="1">
    <source>
        <dbReference type="SAM" id="MobiDB-lite"/>
    </source>
</evidence>
<dbReference type="Proteomes" id="UP001145021">
    <property type="component" value="Unassembled WGS sequence"/>
</dbReference>
<evidence type="ECO:0000313" key="3">
    <source>
        <dbReference type="Proteomes" id="UP001145021"/>
    </source>
</evidence>